<dbReference type="InterPro" id="IPR020904">
    <property type="entry name" value="Sc_DH/Rdtase_CS"/>
</dbReference>
<proteinExistence type="inferred from homology"/>
<dbReference type="GO" id="GO:0016491">
    <property type="term" value="F:oxidoreductase activity"/>
    <property type="evidence" value="ECO:0007669"/>
    <property type="project" value="UniProtKB-KW"/>
</dbReference>
<evidence type="ECO:0000256" key="2">
    <source>
        <dbReference type="ARBA" id="ARBA00023002"/>
    </source>
</evidence>
<dbReference type="AlphaFoldDB" id="A0A6J6TTF6"/>
<sequence length="275" mass="28294">MSGPVEGFAGQHAIVTGGASGIGAALCRALAAAGATVVVGDVDLAGAEAVASSCPGGRATARHLDVTEAAAVQAAVDDVVAEHGRLDLMVNNAGISWGSRTEELSVAQWDTIIDINIRGVAHGVAAAYPVMVRQRGGHIVNTASMGGLMPSGLITSYCMTKHAVVGLSLSLRSEAVHHGVGVTAVCPSAVETRLLDTGGQGGFDGRRFYLTGQGMSRPLDPDDVARAVLRGVQRDDALVIAPARSKITYAVGRFAPGLTRRLTARFVRQQMEAMS</sequence>
<dbReference type="InterPro" id="IPR002347">
    <property type="entry name" value="SDR_fam"/>
</dbReference>
<comment type="similarity">
    <text evidence="1">Belongs to the short-chain dehydrogenases/reductases (SDR) family.</text>
</comment>
<dbReference type="PRINTS" id="PR00080">
    <property type="entry name" value="SDRFAMILY"/>
</dbReference>
<gene>
    <name evidence="3" type="ORF">UFOPK2761_01967</name>
</gene>
<name>A0A6J6TTF6_9ZZZZ</name>
<reference evidence="3" key="1">
    <citation type="submission" date="2020-05" db="EMBL/GenBank/DDBJ databases">
        <authorList>
            <person name="Chiriac C."/>
            <person name="Salcher M."/>
            <person name="Ghai R."/>
            <person name="Kavagutti S V."/>
        </authorList>
    </citation>
    <scope>NUCLEOTIDE SEQUENCE</scope>
</reference>
<organism evidence="3">
    <name type="scientific">freshwater metagenome</name>
    <dbReference type="NCBI Taxonomy" id="449393"/>
    <lineage>
        <taxon>unclassified sequences</taxon>
        <taxon>metagenomes</taxon>
        <taxon>ecological metagenomes</taxon>
    </lineage>
</organism>
<keyword evidence="2" id="KW-0560">Oxidoreductase</keyword>
<dbReference type="CDD" id="cd05233">
    <property type="entry name" value="SDR_c"/>
    <property type="match status" value="1"/>
</dbReference>
<dbReference type="FunFam" id="3.40.50.720:FF:000084">
    <property type="entry name" value="Short-chain dehydrogenase reductase"/>
    <property type="match status" value="1"/>
</dbReference>
<dbReference type="Pfam" id="PF00106">
    <property type="entry name" value="adh_short"/>
    <property type="match status" value="1"/>
</dbReference>
<evidence type="ECO:0000313" key="3">
    <source>
        <dbReference type="EMBL" id="CAB4750821.1"/>
    </source>
</evidence>
<dbReference type="GO" id="GO:0016020">
    <property type="term" value="C:membrane"/>
    <property type="evidence" value="ECO:0007669"/>
    <property type="project" value="TreeGrafter"/>
</dbReference>
<protein>
    <submittedName>
        <fullName evidence="3">Unannotated protein</fullName>
    </submittedName>
</protein>
<dbReference type="Gene3D" id="3.40.50.720">
    <property type="entry name" value="NAD(P)-binding Rossmann-like Domain"/>
    <property type="match status" value="1"/>
</dbReference>
<dbReference type="EMBL" id="CAEZYQ010000014">
    <property type="protein sequence ID" value="CAB4750821.1"/>
    <property type="molecule type" value="Genomic_DNA"/>
</dbReference>
<dbReference type="PROSITE" id="PS00061">
    <property type="entry name" value="ADH_SHORT"/>
    <property type="match status" value="1"/>
</dbReference>
<dbReference type="PANTHER" id="PTHR44196:SF1">
    <property type="entry name" value="DEHYDROGENASE_REDUCTASE SDR FAMILY MEMBER 7B"/>
    <property type="match status" value="1"/>
</dbReference>
<evidence type="ECO:0000256" key="1">
    <source>
        <dbReference type="ARBA" id="ARBA00006484"/>
    </source>
</evidence>
<dbReference type="InterPro" id="IPR036291">
    <property type="entry name" value="NAD(P)-bd_dom_sf"/>
</dbReference>
<accession>A0A6J6TTF6</accession>
<dbReference type="PANTHER" id="PTHR44196">
    <property type="entry name" value="DEHYDROGENASE/REDUCTASE SDR FAMILY MEMBER 7B"/>
    <property type="match status" value="1"/>
</dbReference>
<dbReference type="SUPFAM" id="SSF51735">
    <property type="entry name" value="NAD(P)-binding Rossmann-fold domains"/>
    <property type="match status" value="1"/>
</dbReference>
<dbReference type="PRINTS" id="PR00081">
    <property type="entry name" value="GDHRDH"/>
</dbReference>